<name>A0ABP7XEM7_9ACTN</name>
<keyword evidence="2" id="KW-0472">Membrane</keyword>
<keyword evidence="2" id="KW-1133">Transmembrane helix</keyword>
<proteinExistence type="predicted"/>
<dbReference type="Proteomes" id="UP001501495">
    <property type="component" value="Unassembled WGS sequence"/>
</dbReference>
<evidence type="ECO:0000256" key="2">
    <source>
        <dbReference type="SAM" id="Phobius"/>
    </source>
</evidence>
<keyword evidence="4" id="KW-1185">Reference proteome</keyword>
<accession>A0ABP7XEM7</accession>
<organism evidence="3 4">
    <name type="scientific">Nocardioides fonticola</name>
    <dbReference type="NCBI Taxonomy" id="450363"/>
    <lineage>
        <taxon>Bacteria</taxon>
        <taxon>Bacillati</taxon>
        <taxon>Actinomycetota</taxon>
        <taxon>Actinomycetes</taxon>
        <taxon>Propionibacteriales</taxon>
        <taxon>Nocardioidaceae</taxon>
        <taxon>Nocardioides</taxon>
    </lineage>
</organism>
<evidence type="ECO:0000313" key="3">
    <source>
        <dbReference type="EMBL" id="GAA4113762.1"/>
    </source>
</evidence>
<feature type="transmembrane region" description="Helical" evidence="2">
    <location>
        <begin position="237"/>
        <end position="257"/>
    </location>
</feature>
<gene>
    <name evidence="3" type="ORF">GCM10022215_11190</name>
</gene>
<evidence type="ECO:0008006" key="5">
    <source>
        <dbReference type="Google" id="ProtNLM"/>
    </source>
</evidence>
<dbReference type="EMBL" id="BAAAZH010000010">
    <property type="protein sequence ID" value="GAA4113762.1"/>
    <property type="molecule type" value="Genomic_DNA"/>
</dbReference>
<feature type="region of interest" description="Disordered" evidence="1">
    <location>
        <begin position="16"/>
        <end position="45"/>
    </location>
</feature>
<feature type="transmembrane region" description="Helical" evidence="2">
    <location>
        <begin position="57"/>
        <end position="75"/>
    </location>
</feature>
<feature type="transmembrane region" description="Helical" evidence="2">
    <location>
        <begin position="81"/>
        <end position="101"/>
    </location>
</feature>
<evidence type="ECO:0000313" key="4">
    <source>
        <dbReference type="Proteomes" id="UP001501495"/>
    </source>
</evidence>
<sequence>MVSGAAMAASIGLVGVSDEPSNPAPTPSGTGPRDDPSGAGAMPTGGAVHWLPGSGNTFGVVVAVIAVGGLVVLAGPSLPSAGGLAALTSAAFVALAGWVVLVRPRVGLRQRAQRGAEVPVDLVLRGMVSAVSIPLAAVTSVDVRQTLVVHAGDRLWHSTALGRSRRELTRGKRRPGDTAAGFVVRTGPWGSLNAPDAQRPGGAPAPSVAEVVLGRIERARQDAAVHRVPSGPVARSWAWLEIAALVLLGVVSGVLFAV</sequence>
<evidence type="ECO:0000256" key="1">
    <source>
        <dbReference type="SAM" id="MobiDB-lite"/>
    </source>
</evidence>
<keyword evidence="2" id="KW-0812">Transmembrane</keyword>
<comment type="caution">
    <text evidence="3">The sequence shown here is derived from an EMBL/GenBank/DDBJ whole genome shotgun (WGS) entry which is preliminary data.</text>
</comment>
<protein>
    <recommendedName>
        <fullName evidence="5">PH domain-containing protein</fullName>
    </recommendedName>
</protein>
<reference evidence="4" key="1">
    <citation type="journal article" date="2019" name="Int. J. Syst. Evol. Microbiol.">
        <title>The Global Catalogue of Microorganisms (GCM) 10K type strain sequencing project: providing services to taxonomists for standard genome sequencing and annotation.</title>
        <authorList>
            <consortium name="The Broad Institute Genomics Platform"/>
            <consortium name="The Broad Institute Genome Sequencing Center for Infectious Disease"/>
            <person name="Wu L."/>
            <person name="Ma J."/>
        </authorList>
    </citation>
    <scope>NUCLEOTIDE SEQUENCE [LARGE SCALE GENOMIC DNA]</scope>
    <source>
        <strain evidence="4">JCM 16703</strain>
    </source>
</reference>